<evidence type="ECO:0000313" key="3">
    <source>
        <dbReference type="Proteomes" id="UP000241803"/>
    </source>
</evidence>
<reference evidence="2 3" key="1">
    <citation type="submission" date="2018-03" db="EMBL/GenBank/DDBJ databases">
        <title>Whole genome sequencing of Histamine producing bacteria.</title>
        <authorList>
            <person name="Butler K."/>
        </authorList>
    </citation>
    <scope>NUCLEOTIDE SEQUENCE [LARGE SCALE GENOMIC DNA]</scope>
    <source>
        <strain evidence="2 3">ATCC 19614</strain>
    </source>
</reference>
<dbReference type="SUPFAM" id="SSF55729">
    <property type="entry name" value="Acyl-CoA N-acyltransferases (Nat)"/>
    <property type="match status" value="1"/>
</dbReference>
<evidence type="ECO:0000313" key="2">
    <source>
        <dbReference type="EMBL" id="PSV46815.1"/>
    </source>
</evidence>
<dbReference type="PROSITE" id="PS51186">
    <property type="entry name" value="GNAT"/>
    <property type="match status" value="1"/>
</dbReference>
<dbReference type="InterPro" id="IPR000182">
    <property type="entry name" value="GNAT_dom"/>
</dbReference>
<dbReference type="InterPro" id="IPR016181">
    <property type="entry name" value="Acyl_CoA_acyltransferase"/>
</dbReference>
<accession>A0A2T3L827</accession>
<dbReference type="GO" id="GO:0016747">
    <property type="term" value="F:acyltransferase activity, transferring groups other than amino-acyl groups"/>
    <property type="evidence" value="ECO:0007669"/>
    <property type="project" value="InterPro"/>
</dbReference>
<keyword evidence="2" id="KW-0808">Transferase</keyword>
<dbReference type="AlphaFoldDB" id="A0A2T3L827"/>
<dbReference type="NCBIfam" id="TIGR03585">
    <property type="entry name" value="PseH"/>
    <property type="match status" value="1"/>
</dbReference>
<dbReference type="Pfam" id="PF13302">
    <property type="entry name" value="Acetyltransf_3"/>
    <property type="match status" value="1"/>
</dbReference>
<dbReference type="PANTHER" id="PTHR43415">
    <property type="entry name" value="SPERMIDINE N(1)-ACETYLTRANSFERASE"/>
    <property type="match status" value="1"/>
</dbReference>
<keyword evidence="3" id="KW-1185">Reference proteome</keyword>
<dbReference type="RefSeq" id="WP_107254019.1">
    <property type="nucleotide sequence ID" value="NZ_PYOC01000004.1"/>
</dbReference>
<sequence length="178" mass="21121">MKKTTLMELEESHLDMILEWRNAPEVRKNMYTNHVISTEEHYAWFNKLQNDKTKKYFVFIKDNVPVGVIGFTEINLIKDTASWAFYANPTAPRGTGSMMEFFALDYAFKELKLHKLRCEVLSFNQMVVKLHTKFGFKVEGELRDAFYDGEQYHDVCHLGIFPQEWKEIRESLKKKLRL</sequence>
<proteinExistence type="predicted"/>
<name>A0A2T3L827_9GAMM</name>
<dbReference type="EMBL" id="PYOC01000004">
    <property type="protein sequence ID" value="PSV46815.1"/>
    <property type="molecule type" value="Genomic_DNA"/>
</dbReference>
<protein>
    <submittedName>
        <fullName evidence="2">UDP-4-amino-4, 6-dideoxy-N-acetyl-beta-L-altrosamine N-acetyltransferase</fullName>
    </submittedName>
</protein>
<dbReference type="InterPro" id="IPR020036">
    <property type="entry name" value="PseH"/>
</dbReference>
<gene>
    <name evidence="2" type="primary">pseH</name>
    <name evidence="2" type="ORF">C9J47_13590</name>
</gene>
<comment type="caution">
    <text evidence="2">The sequence shown here is derived from an EMBL/GenBank/DDBJ whole genome shotgun (WGS) entry which is preliminary data.</text>
</comment>
<feature type="domain" description="N-acetyltransferase" evidence="1">
    <location>
        <begin position="4"/>
        <end position="159"/>
    </location>
</feature>
<evidence type="ECO:0000259" key="1">
    <source>
        <dbReference type="PROSITE" id="PS51186"/>
    </source>
</evidence>
<dbReference type="Proteomes" id="UP000241803">
    <property type="component" value="Unassembled WGS sequence"/>
</dbReference>
<dbReference type="Gene3D" id="3.40.630.30">
    <property type="match status" value="1"/>
</dbReference>
<organism evidence="2 3">
    <name type="scientific">Photobacterium indicum</name>
    <dbReference type="NCBI Taxonomy" id="81447"/>
    <lineage>
        <taxon>Bacteria</taxon>
        <taxon>Pseudomonadati</taxon>
        <taxon>Pseudomonadota</taxon>
        <taxon>Gammaproteobacteria</taxon>
        <taxon>Vibrionales</taxon>
        <taxon>Vibrionaceae</taxon>
        <taxon>Photobacterium</taxon>
    </lineage>
</organism>
<dbReference type="PANTHER" id="PTHR43415:SF3">
    <property type="entry name" value="GNAT-FAMILY ACETYLTRANSFERASE"/>
    <property type="match status" value="1"/>
</dbReference>